<evidence type="ECO:0000256" key="2">
    <source>
        <dbReference type="ARBA" id="ARBA00022737"/>
    </source>
</evidence>
<dbReference type="FunFam" id="3.80.10.10:FF:000130">
    <property type="entry name" value="extracellular matrix protein 2 isoform X1"/>
    <property type="match status" value="1"/>
</dbReference>
<dbReference type="InterPro" id="IPR043184">
    <property type="entry name" value="ECM2"/>
</dbReference>
<dbReference type="Ensembl" id="ENSMMOT00000018146.1">
    <property type="protein sequence ID" value="ENSMMOP00000017855.1"/>
    <property type="gene ID" value="ENSMMOG00000013545.1"/>
</dbReference>
<keyword evidence="6" id="KW-1185">Reference proteome</keyword>
<name>A0A3Q4BFC9_MOLML</name>
<dbReference type="FunFam" id="3.80.10.10:FF:000772">
    <property type="entry name" value="Extracellular matrix protein 2"/>
    <property type="match status" value="1"/>
</dbReference>
<accession>A0A3Q4BFC9</accession>
<dbReference type="InterPro" id="IPR003591">
    <property type="entry name" value="Leu-rich_rpt_typical-subtyp"/>
</dbReference>
<keyword evidence="1" id="KW-0433">Leucine-rich repeat</keyword>
<dbReference type="GO" id="GO:0070052">
    <property type="term" value="F:collagen V binding"/>
    <property type="evidence" value="ECO:0007669"/>
    <property type="project" value="TreeGrafter"/>
</dbReference>
<dbReference type="AlphaFoldDB" id="A0A3Q4BFC9"/>
<dbReference type="InterPro" id="IPR001007">
    <property type="entry name" value="VWF_dom"/>
</dbReference>
<dbReference type="PROSITE" id="PS01208">
    <property type="entry name" value="VWFC_1"/>
    <property type="match status" value="1"/>
</dbReference>
<reference evidence="5" key="1">
    <citation type="submission" date="2025-08" db="UniProtKB">
        <authorList>
            <consortium name="Ensembl"/>
        </authorList>
    </citation>
    <scope>IDENTIFICATION</scope>
</reference>
<dbReference type="FunFam" id="3.80.10.10:FF:000284">
    <property type="entry name" value="extracellular matrix protein 2 isoform X1"/>
    <property type="match status" value="1"/>
</dbReference>
<dbReference type="Pfam" id="PF00093">
    <property type="entry name" value="VWC"/>
    <property type="match status" value="1"/>
</dbReference>
<keyword evidence="2" id="KW-0677">Repeat</keyword>
<dbReference type="PANTHER" id="PTHR46544:SF1">
    <property type="entry name" value="EXTRACELLULAR MATRIX PROTEIN 2"/>
    <property type="match status" value="1"/>
</dbReference>
<dbReference type="InterPro" id="IPR032675">
    <property type="entry name" value="LRR_dom_sf"/>
</dbReference>
<dbReference type="Gene3D" id="6.20.200.20">
    <property type="match status" value="1"/>
</dbReference>
<dbReference type="SMART" id="SM00364">
    <property type="entry name" value="LRR_BAC"/>
    <property type="match status" value="3"/>
</dbReference>
<dbReference type="Proteomes" id="UP000261620">
    <property type="component" value="Unplaced"/>
</dbReference>
<feature type="region of interest" description="Disordered" evidence="3">
    <location>
        <begin position="209"/>
        <end position="232"/>
    </location>
</feature>
<evidence type="ECO:0000259" key="4">
    <source>
        <dbReference type="PROSITE" id="PS50184"/>
    </source>
</evidence>
<evidence type="ECO:0000256" key="1">
    <source>
        <dbReference type="ARBA" id="ARBA00022614"/>
    </source>
</evidence>
<feature type="region of interest" description="Disordered" evidence="3">
    <location>
        <begin position="163"/>
        <end position="191"/>
    </location>
</feature>
<dbReference type="SMART" id="SM00214">
    <property type="entry name" value="VWC"/>
    <property type="match status" value="1"/>
</dbReference>
<evidence type="ECO:0000256" key="3">
    <source>
        <dbReference type="SAM" id="MobiDB-lite"/>
    </source>
</evidence>
<dbReference type="SUPFAM" id="SSF52058">
    <property type="entry name" value="L domain-like"/>
    <property type="match status" value="1"/>
</dbReference>
<sequence length="653" mass="75187">MFQTGHLPFGGATIIIFFLDIFKKELQSKIQNINLQLYKSENQSVQGQCVYQGLTMFDQAVWSPKPCVTCLCTGGRVVCDEITCPITHCHFPFTPTGECCPVCMEPGRKHNMWARHGATSRGNIDIQRKLVEERRKAEQKALRLELEKEDEERRKQIEEIERRRQEEKEDRRQRQAAEREAREYEKRLEEERRRQEEMLRKELLALEEDEEEYLEEQQEERLEDVEERQEKEDEEEVWLRGDVFQMPPKEPEEPKEPNVFPVVVVNRGGLPPGCDISDVTVTCDNAKLMYFPPLSIPELKSLSLEGNNISSIPAEAFNGIPNLEWVNLKKNKLTSAGIGVKAFKGLKMLRRLYLDGNLLEVVPADLPPPLQELKISENRLRRIDENSFHDLSSLVILELEGNLLSEGNVDPLAFAPLIQLSYLRLGRNHFRTIPQGLPKSLLELYLENNLIEEISETVFNQSQNLNVVSLRHNRLDETRIAPLAWINRRNLESIDLSHNQFYLVPSYLPRSLVHLVLVGNNIERIPGYVFAHMEPGLEYLYLSYNKLDGEGVEPESFFGSYSSMVELCLDNNQLITVPSGINEMTNLHFLRLNNNKIRSIPDDSICDPDHRGDATLVALRLENNYIDPQKVSRTAFSCIRASSSVILKPQKTK</sequence>
<organism evidence="5 6">
    <name type="scientific">Mola mola</name>
    <name type="common">Ocean sunfish</name>
    <name type="synonym">Tetraodon mola</name>
    <dbReference type="NCBI Taxonomy" id="94237"/>
    <lineage>
        <taxon>Eukaryota</taxon>
        <taxon>Metazoa</taxon>
        <taxon>Chordata</taxon>
        <taxon>Craniata</taxon>
        <taxon>Vertebrata</taxon>
        <taxon>Euteleostomi</taxon>
        <taxon>Actinopterygii</taxon>
        <taxon>Neopterygii</taxon>
        <taxon>Teleostei</taxon>
        <taxon>Neoteleostei</taxon>
        <taxon>Acanthomorphata</taxon>
        <taxon>Eupercaria</taxon>
        <taxon>Tetraodontiformes</taxon>
        <taxon>Molidae</taxon>
        <taxon>Mola</taxon>
    </lineage>
</organism>
<dbReference type="InterPro" id="IPR001611">
    <property type="entry name" value="Leu-rich_rpt"/>
</dbReference>
<dbReference type="GO" id="GO:0008201">
    <property type="term" value="F:heparin binding"/>
    <property type="evidence" value="ECO:0007669"/>
    <property type="project" value="TreeGrafter"/>
</dbReference>
<proteinExistence type="predicted"/>
<dbReference type="Gene3D" id="3.80.10.10">
    <property type="entry name" value="Ribonuclease Inhibitor"/>
    <property type="match status" value="2"/>
</dbReference>
<dbReference type="GO" id="GO:0030198">
    <property type="term" value="P:extracellular matrix organization"/>
    <property type="evidence" value="ECO:0007669"/>
    <property type="project" value="TreeGrafter"/>
</dbReference>
<feature type="domain" description="VWFC" evidence="4">
    <location>
        <begin position="47"/>
        <end position="104"/>
    </location>
</feature>
<protein>
    <recommendedName>
        <fullName evidence="4">VWFC domain-containing protein</fullName>
    </recommendedName>
</protein>
<dbReference type="PANTHER" id="PTHR46544">
    <property type="entry name" value="EXTRACELLULAR MATRIX PROTEIN 2-RELATED"/>
    <property type="match status" value="1"/>
</dbReference>
<dbReference type="GO" id="GO:0031012">
    <property type="term" value="C:extracellular matrix"/>
    <property type="evidence" value="ECO:0007669"/>
    <property type="project" value="TreeGrafter"/>
</dbReference>
<dbReference type="PROSITE" id="PS51450">
    <property type="entry name" value="LRR"/>
    <property type="match status" value="3"/>
</dbReference>
<evidence type="ECO:0000313" key="5">
    <source>
        <dbReference type="Ensembl" id="ENSMMOP00000017855.1"/>
    </source>
</evidence>
<dbReference type="STRING" id="94237.ENSMMOP00000017855"/>
<dbReference type="Pfam" id="PF13855">
    <property type="entry name" value="LRR_8"/>
    <property type="match status" value="4"/>
</dbReference>
<dbReference type="SUPFAM" id="SSF57603">
    <property type="entry name" value="FnI-like domain"/>
    <property type="match status" value="1"/>
</dbReference>
<reference evidence="5" key="2">
    <citation type="submission" date="2025-09" db="UniProtKB">
        <authorList>
            <consortium name="Ensembl"/>
        </authorList>
    </citation>
    <scope>IDENTIFICATION</scope>
</reference>
<dbReference type="GO" id="GO:0010811">
    <property type="term" value="P:positive regulation of cell-substrate adhesion"/>
    <property type="evidence" value="ECO:0007669"/>
    <property type="project" value="TreeGrafter"/>
</dbReference>
<evidence type="ECO:0000313" key="6">
    <source>
        <dbReference type="Proteomes" id="UP000261620"/>
    </source>
</evidence>
<dbReference type="SMART" id="SM00369">
    <property type="entry name" value="LRR_TYP"/>
    <property type="match status" value="10"/>
</dbReference>
<dbReference type="PROSITE" id="PS50184">
    <property type="entry name" value="VWFC_2"/>
    <property type="match status" value="1"/>
</dbReference>